<dbReference type="Gene3D" id="3.20.20.140">
    <property type="entry name" value="Metal-dependent hydrolases"/>
    <property type="match status" value="1"/>
</dbReference>
<dbReference type="RefSeq" id="WP_134781071.1">
    <property type="nucleotide sequence ID" value="NZ_SPDS01000003.1"/>
</dbReference>
<dbReference type="Pfam" id="PF01979">
    <property type="entry name" value="Amidohydro_1"/>
    <property type="match status" value="1"/>
</dbReference>
<dbReference type="PANTHER" id="PTHR43135">
    <property type="entry name" value="ALPHA-D-RIBOSE 1-METHYLPHOSPHONATE 5-TRIPHOSPHATE DIPHOSPHATASE"/>
    <property type="match status" value="1"/>
</dbReference>
<dbReference type="SUPFAM" id="SSF51338">
    <property type="entry name" value="Composite domain of metallo-dependent hydrolases"/>
    <property type="match status" value="1"/>
</dbReference>
<dbReference type="InterPro" id="IPR057744">
    <property type="entry name" value="OTAase-like"/>
</dbReference>
<dbReference type="EMBL" id="SPDS01000003">
    <property type="protein sequence ID" value="TFH54443.1"/>
    <property type="molecule type" value="Genomic_DNA"/>
</dbReference>
<dbReference type="PANTHER" id="PTHR43135:SF3">
    <property type="entry name" value="ALPHA-D-RIBOSE 1-METHYLPHOSPHONATE 5-TRIPHOSPHATE DIPHOSPHATASE"/>
    <property type="match status" value="1"/>
</dbReference>
<dbReference type="Proteomes" id="UP000297638">
    <property type="component" value="Unassembled WGS sequence"/>
</dbReference>
<dbReference type="Gene3D" id="2.30.40.10">
    <property type="entry name" value="Urease, subunit C, domain 1"/>
    <property type="match status" value="1"/>
</dbReference>
<name>A0A4Y8TSU6_9MICC</name>
<dbReference type="CDD" id="cd01299">
    <property type="entry name" value="Met_dep_hydrolase_A"/>
    <property type="match status" value="1"/>
</dbReference>
<protein>
    <submittedName>
        <fullName evidence="2">Amidohydrolase family protein</fullName>
    </submittedName>
</protein>
<dbReference type="InterPro" id="IPR011059">
    <property type="entry name" value="Metal-dep_hydrolase_composite"/>
</dbReference>
<sequence length="398" mass="42261">MSTVIRPEKVFDGETFLPSGTEVLIDGGQIREVGPGLVADDIVELPNCTLTPGLIDCHVHLTIDGINPLAQLTEPFSLQFYTAADTLRRTLDLGITTVRDAAGADAGIKRAIELGLVEGPDMRIAVNILSQTGGHSDGVTPSGAVHHLLPEHPGRPGPVVDGVEEMRKRVRELQRAGADVVKICTSGGVSSVTDNPHHAQFSMDELEACVREAKSGQTPVMAHAQGKQGIINAIRAGVRSIEHGVYADDECFQLMIEHNVWLVPTLLAPVALNRMIDAGASVADEVARKSREAGIAHAAMIKQAVKAGVKIAMGTDAGLFKHGINLEELQLMQRAGMSPEAVLHASTQSAAQLLGFDDRGAIRPGLRADLAVFRGDLTSFEGLSSRVAGVYKSGRKVR</sequence>
<dbReference type="InterPro" id="IPR032466">
    <property type="entry name" value="Metal_Hydrolase"/>
</dbReference>
<organism evidence="2 3">
    <name type="scientific">Glutamicibacter arilaitensis</name>
    <dbReference type="NCBI Taxonomy" id="256701"/>
    <lineage>
        <taxon>Bacteria</taxon>
        <taxon>Bacillati</taxon>
        <taxon>Actinomycetota</taxon>
        <taxon>Actinomycetes</taxon>
        <taxon>Micrococcales</taxon>
        <taxon>Micrococcaceae</taxon>
        <taxon>Glutamicibacter</taxon>
    </lineage>
</organism>
<evidence type="ECO:0000313" key="2">
    <source>
        <dbReference type="EMBL" id="TFH54443.1"/>
    </source>
</evidence>
<dbReference type="AlphaFoldDB" id="A0A4Y8TSU6"/>
<dbReference type="InterPro" id="IPR006680">
    <property type="entry name" value="Amidohydro-rel"/>
</dbReference>
<reference evidence="2 3" key="1">
    <citation type="submission" date="2019-03" db="EMBL/GenBank/DDBJ databases">
        <title>Glutamicibacter sp. LJH19 genome.</title>
        <authorList>
            <person name="Sinai Borker S."/>
            <person name="Kumar R."/>
        </authorList>
    </citation>
    <scope>NUCLEOTIDE SEQUENCE [LARGE SCALE GENOMIC DNA]</scope>
    <source>
        <strain evidence="2 3">LJH19</strain>
    </source>
</reference>
<gene>
    <name evidence="2" type="ORF">EXY26_15365</name>
</gene>
<keyword evidence="2" id="KW-0378">Hydrolase</keyword>
<evidence type="ECO:0000313" key="3">
    <source>
        <dbReference type="Proteomes" id="UP000297638"/>
    </source>
</evidence>
<dbReference type="SUPFAM" id="SSF51556">
    <property type="entry name" value="Metallo-dependent hydrolases"/>
    <property type="match status" value="1"/>
</dbReference>
<proteinExistence type="predicted"/>
<evidence type="ECO:0000259" key="1">
    <source>
        <dbReference type="Pfam" id="PF01979"/>
    </source>
</evidence>
<feature type="domain" description="Amidohydrolase-related" evidence="1">
    <location>
        <begin position="49"/>
        <end position="397"/>
    </location>
</feature>
<dbReference type="GO" id="GO:0016810">
    <property type="term" value="F:hydrolase activity, acting on carbon-nitrogen (but not peptide) bonds"/>
    <property type="evidence" value="ECO:0007669"/>
    <property type="project" value="InterPro"/>
</dbReference>
<comment type="caution">
    <text evidence="2">The sequence shown here is derived from an EMBL/GenBank/DDBJ whole genome shotgun (WGS) entry which is preliminary data.</text>
</comment>
<dbReference type="InterPro" id="IPR051781">
    <property type="entry name" value="Metallo-dep_Hydrolase"/>
</dbReference>
<accession>A0A4Y8TSU6</accession>